<comment type="similarity">
    <text evidence="3">In the N-terminal section; belongs to the NADH:flavin oxidoreductase/NADH oxidase family.</text>
</comment>
<keyword evidence="4" id="KW-0285">Flavoprotein</keyword>
<evidence type="ECO:0008006" key="13">
    <source>
        <dbReference type="Google" id="ProtNLM"/>
    </source>
</evidence>
<gene>
    <name evidence="12" type="ORF">METZ01_LOCUS2737</name>
</gene>
<dbReference type="SUPFAM" id="SSF51395">
    <property type="entry name" value="FMN-linked oxidoreductases"/>
    <property type="match status" value="1"/>
</dbReference>
<dbReference type="Pfam" id="PF00724">
    <property type="entry name" value="Oxidored_FMN"/>
    <property type="match status" value="1"/>
</dbReference>
<evidence type="ECO:0000256" key="6">
    <source>
        <dbReference type="ARBA" id="ARBA00022723"/>
    </source>
</evidence>
<dbReference type="GO" id="GO:0046872">
    <property type="term" value="F:metal ion binding"/>
    <property type="evidence" value="ECO:0007669"/>
    <property type="project" value="UniProtKB-KW"/>
</dbReference>
<name>A0A381N8J1_9ZZZZ</name>
<comment type="cofactor">
    <cofactor evidence="2">
        <name>[4Fe-4S] cluster</name>
        <dbReference type="ChEBI" id="CHEBI:49883"/>
    </cofactor>
</comment>
<feature type="domain" description="NADH:flavin oxidoreductase/NADH oxidase N-terminal" evidence="10">
    <location>
        <begin position="11"/>
        <end position="368"/>
    </location>
</feature>
<dbReference type="AlphaFoldDB" id="A0A381N8J1"/>
<evidence type="ECO:0000256" key="3">
    <source>
        <dbReference type="ARBA" id="ARBA00011048"/>
    </source>
</evidence>
<keyword evidence="6" id="KW-0479">Metal-binding</keyword>
<evidence type="ECO:0000256" key="4">
    <source>
        <dbReference type="ARBA" id="ARBA00022630"/>
    </source>
</evidence>
<dbReference type="EMBL" id="UINC01000141">
    <property type="protein sequence ID" value="SUZ49883.1"/>
    <property type="molecule type" value="Genomic_DNA"/>
</dbReference>
<evidence type="ECO:0000256" key="8">
    <source>
        <dbReference type="ARBA" id="ARBA00023004"/>
    </source>
</evidence>
<sequence>MNGVNPLFPNLLSPGQLGPLEVPNRIVMPAMDQNNCTEEGLVTDETVAHYEARAKGGVGLLIVETSAVSYPQGATARRQPALSHDGTIPGLRRLATAVHAHGAKIVVQICHHGKTSSVDVLEGRPALIPSAPPPPSDPRGMMADTTMDELLKMATLTGGQMPSYAEVTATQLTGIVQDFADAAHRVQQAGFDGVEVHAAHGYLLSTFLSPAWNHRDDMYGGSLEGRTRLLTDVVAAVRHRCGPEFALIVRLDGHEYGIEGGIAIQDAAQHARAAVDAGANAIHVSATSSAGTGVGFTDAPIPWQPNQYENLAKSVKAAVNVPVIAVGRIRPSDAERIIGSGNADFVSMGRQLLADPDLVRRLNAGRPDLVRPCINCFVCVAQNFWSGKPVCAVNARLGHYDQPDPLPASSPRDVLVIGGGPGGMECARVAAERGHQVTLLEASRRLGGSARFSSLTTPINNEFVEFLHAAIIEAGVEIQTGVKANTDLISELAPDVVVVATGARRDRPDLPGKDLPHVLSGDDLRTQLTGDPGPGTLRIGLLTRLVLRMSRLLGLTVDMGRVRFLSRLWMPIGRRVVVVNGDLVGTEIAHFLADRRRVVHVLESSSQPALAMAHPRRWRALHESRRAGVMFHTEAELTAISLTQVEYQQADSTHQLDADTVIFAGDVRSDRTLAEALSAEGHEVHVVGDAGDEWYIEGAVRSGHRVGAAL</sequence>
<keyword evidence="8" id="KW-0408">Iron</keyword>
<dbReference type="Gene3D" id="3.40.50.720">
    <property type="entry name" value="NAD(P)-binding Rossmann-like Domain"/>
    <property type="match status" value="1"/>
</dbReference>
<evidence type="ECO:0000256" key="7">
    <source>
        <dbReference type="ARBA" id="ARBA00023002"/>
    </source>
</evidence>
<keyword evidence="7" id="KW-0560">Oxidoreductase</keyword>
<dbReference type="GO" id="GO:0016491">
    <property type="term" value="F:oxidoreductase activity"/>
    <property type="evidence" value="ECO:0007669"/>
    <property type="project" value="UniProtKB-KW"/>
</dbReference>
<comment type="cofactor">
    <cofactor evidence="1">
        <name>FMN</name>
        <dbReference type="ChEBI" id="CHEBI:58210"/>
    </cofactor>
</comment>
<evidence type="ECO:0000256" key="2">
    <source>
        <dbReference type="ARBA" id="ARBA00001966"/>
    </source>
</evidence>
<feature type="domain" description="FAD/NAD(P)-binding" evidence="11">
    <location>
        <begin position="413"/>
        <end position="678"/>
    </location>
</feature>
<dbReference type="InterPro" id="IPR051793">
    <property type="entry name" value="NADH:flavin_oxidoreductase"/>
</dbReference>
<protein>
    <recommendedName>
        <fullName evidence="13">NADH:flavin oxidoreductase/NADH oxidase N-terminal domain-containing protein</fullName>
    </recommendedName>
</protein>
<accession>A0A381N8J1</accession>
<dbReference type="InterPro" id="IPR001155">
    <property type="entry name" value="OxRdtase_FMN_N"/>
</dbReference>
<evidence type="ECO:0000256" key="9">
    <source>
        <dbReference type="ARBA" id="ARBA00023014"/>
    </source>
</evidence>
<evidence type="ECO:0000259" key="11">
    <source>
        <dbReference type="Pfam" id="PF07992"/>
    </source>
</evidence>
<dbReference type="Pfam" id="PF07992">
    <property type="entry name" value="Pyr_redox_2"/>
    <property type="match status" value="1"/>
</dbReference>
<evidence type="ECO:0000256" key="1">
    <source>
        <dbReference type="ARBA" id="ARBA00001917"/>
    </source>
</evidence>
<keyword evidence="9" id="KW-0411">Iron-sulfur</keyword>
<evidence type="ECO:0000259" key="10">
    <source>
        <dbReference type="Pfam" id="PF00724"/>
    </source>
</evidence>
<reference evidence="12" key="1">
    <citation type="submission" date="2018-05" db="EMBL/GenBank/DDBJ databases">
        <authorList>
            <person name="Lanie J.A."/>
            <person name="Ng W.-L."/>
            <person name="Kazmierczak K.M."/>
            <person name="Andrzejewski T.M."/>
            <person name="Davidsen T.M."/>
            <person name="Wayne K.J."/>
            <person name="Tettelin H."/>
            <person name="Glass J.I."/>
            <person name="Rusch D."/>
            <person name="Podicherti R."/>
            <person name="Tsui H.-C.T."/>
            <person name="Winkler M.E."/>
        </authorList>
    </citation>
    <scope>NUCLEOTIDE SEQUENCE</scope>
</reference>
<dbReference type="Gene3D" id="3.50.50.60">
    <property type="entry name" value="FAD/NAD(P)-binding domain"/>
    <property type="match status" value="1"/>
</dbReference>
<evidence type="ECO:0000256" key="5">
    <source>
        <dbReference type="ARBA" id="ARBA00022643"/>
    </source>
</evidence>
<evidence type="ECO:0000313" key="12">
    <source>
        <dbReference type="EMBL" id="SUZ49883.1"/>
    </source>
</evidence>
<dbReference type="InterPro" id="IPR023753">
    <property type="entry name" value="FAD/NAD-binding_dom"/>
</dbReference>
<keyword evidence="5" id="KW-0288">FMN</keyword>
<dbReference type="InterPro" id="IPR036188">
    <property type="entry name" value="FAD/NAD-bd_sf"/>
</dbReference>
<dbReference type="PRINTS" id="PR00368">
    <property type="entry name" value="FADPNR"/>
</dbReference>
<dbReference type="PANTHER" id="PTHR42917:SF2">
    <property type="entry name" value="2,4-DIENOYL-COA REDUCTASE [(2E)-ENOYL-COA-PRODUCING]"/>
    <property type="match status" value="1"/>
</dbReference>
<dbReference type="PRINTS" id="PR00411">
    <property type="entry name" value="PNDRDTASEI"/>
</dbReference>
<dbReference type="GO" id="GO:0051536">
    <property type="term" value="F:iron-sulfur cluster binding"/>
    <property type="evidence" value="ECO:0007669"/>
    <property type="project" value="UniProtKB-KW"/>
</dbReference>
<proteinExistence type="inferred from homology"/>
<dbReference type="PANTHER" id="PTHR42917">
    <property type="entry name" value="2,4-DIENOYL-COA REDUCTASE"/>
    <property type="match status" value="1"/>
</dbReference>
<dbReference type="GO" id="GO:0010181">
    <property type="term" value="F:FMN binding"/>
    <property type="evidence" value="ECO:0007669"/>
    <property type="project" value="InterPro"/>
</dbReference>
<dbReference type="SUPFAM" id="SSF51905">
    <property type="entry name" value="FAD/NAD(P)-binding domain"/>
    <property type="match status" value="1"/>
</dbReference>
<dbReference type="CDD" id="cd02803">
    <property type="entry name" value="OYE_like_FMN_family"/>
    <property type="match status" value="1"/>
</dbReference>
<organism evidence="12">
    <name type="scientific">marine metagenome</name>
    <dbReference type="NCBI Taxonomy" id="408172"/>
    <lineage>
        <taxon>unclassified sequences</taxon>
        <taxon>metagenomes</taxon>
        <taxon>ecological metagenomes</taxon>
    </lineage>
</organism>
<dbReference type="InterPro" id="IPR013785">
    <property type="entry name" value="Aldolase_TIM"/>
</dbReference>
<dbReference type="Gene3D" id="3.20.20.70">
    <property type="entry name" value="Aldolase class I"/>
    <property type="match status" value="1"/>
</dbReference>